<feature type="domain" description="Carboxylesterase type B" evidence="2">
    <location>
        <begin position="1"/>
        <end position="307"/>
    </location>
</feature>
<protein>
    <recommendedName>
        <fullName evidence="2">Carboxylesterase type B domain-containing protein</fullName>
    </recommendedName>
</protein>
<comment type="caution">
    <text evidence="3">The sequence shown here is derived from an EMBL/GenBank/DDBJ whole genome shotgun (WGS) entry which is preliminary data.</text>
</comment>
<evidence type="ECO:0000259" key="2">
    <source>
        <dbReference type="Pfam" id="PF00135"/>
    </source>
</evidence>
<evidence type="ECO:0000313" key="4">
    <source>
        <dbReference type="Proteomes" id="UP001162156"/>
    </source>
</evidence>
<name>A0AAV8WLE4_9CUCU</name>
<dbReference type="Gene3D" id="3.40.50.1820">
    <property type="entry name" value="alpha/beta hydrolase"/>
    <property type="match status" value="1"/>
</dbReference>
<dbReference type="InterPro" id="IPR002018">
    <property type="entry name" value="CarbesteraseB"/>
</dbReference>
<dbReference type="InterPro" id="IPR029058">
    <property type="entry name" value="AB_hydrolase_fold"/>
</dbReference>
<gene>
    <name evidence="3" type="ORF">NQ314_020289</name>
</gene>
<keyword evidence="1" id="KW-0325">Glycoprotein</keyword>
<evidence type="ECO:0000256" key="1">
    <source>
        <dbReference type="ARBA" id="ARBA00023180"/>
    </source>
</evidence>
<dbReference type="PANTHER" id="PTHR11559">
    <property type="entry name" value="CARBOXYLESTERASE"/>
    <property type="match status" value="1"/>
</dbReference>
<accession>A0AAV8WLE4</accession>
<keyword evidence="4" id="KW-1185">Reference proteome</keyword>
<proteinExistence type="predicted"/>
<dbReference type="Proteomes" id="UP001162156">
    <property type="component" value="Unassembled WGS sequence"/>
</dbReference>
<organism evidence="3 4">
    <name type="scientific">Rhamnusium bicolor</name>
    <dbReference type="NCBI Taxonomy" id="1586634"/>
    <lineage>
        <taxon>Eukaryota</taxon>
        <taxon>Metazoa</taxon>
        <taxon>Ecdysozoa</taxon>
        <taxon>Arthropoda</taxon>
        <taxon>Hexapoda</taxon>
        <taxon>Insecta</taxon>
        <taxon>Pterygota</taxon>
        <taxon>Neoptera</taxon>
        <taxon>Endopterygota</taxon>
        <taxon>Coleoptera</taxon>
        <taxon>Polyphaga</taxon>
        <taxon>Cucujiformia</taxon>
        <taxon>Chrysomeloidea</taxon>
        <taxon>Cerambycidae</taxon>
        <taxon>Lepturinae</taxon>
        <taxon>Rhagiini</taxon>
        <taxon>Rhamnusium</taxon>
    </lineage>
</organism>
<dbReference type="AlphaFoldDB" id="A0AAV8WLE4"/>
<dbReference type="InterPro" id="IPR050309">
    <property type="entry name" value="Type-B_Carboxylest/Lipase"/>
</dbReference>
<dbReference type="EMBL" id="JANEYF010005702">
    <property type="protein sequence ID" value="KAJ8927286.1"/>
    <property type="molecule type" value="Genomic_DNA"/>
</dbReference>
<reference evidence="3" key="1">
    <citation type="journal article" date="2023" name="Insect Mol. Biol.">
        <title>Genome sequencing provides insights into the evolution of gene families encoding plant cell wall-degrading enzymes in longhorned beetles.</title>
        <authorList>
            <person name="Shin N.R."/>
            <person name="Okamura Y."/>
            <person name="Kirsch R."/>
            <person name="Pauchet Y."/>
        </authorList>
    </citation>
    <scope>NUCLEOTIDE SEQUENCE</scope>
    <source>
        <strain evidence="3">RBIC_L_NR</strain>
    </source>
</reference>
<evidence type="ECO:0000313" key="3">
    <source>
        <dbReference type="EMBL" id="KAJ8927286.1"/>
    </source>
</evidence>
<dbReference type="Pfam" id="PF00135">
    <property type="entry name" value="COesterase"/>
    <property type="match status" value="1"/>
</dbReference>
<sequence length="326" mass="37033">MQSGTGICAFAHQNFARNFAFMLGRALDPKFISANSTDLLNLLQSKTASDIMLTEIIPPSEMESEVGKDHDGLIWIPVIEREQLPGAFITGPMHEDVKNGNINKVSTLLGFNSQEWINSSEYNKTVVEELALFLDENLNRLINNNFKMDGNNSYIAGGKLRDIYTNGEKFQDHLGSLVKFMSDVKFTTPTIREAVLQANYSDVYLYQFSYLGPLGQFAGVIPDVDDLEVGVPHASDTRYMWSDSRNYDVYEYPITDILAHKRLLKLWNPTPEADVLLQNVIWPKVSPDNIKYLNIDTTLEVKEDPKEYKKFKEVIDTYAIPPLINY</sequence>
<dbReference type="SUPFAM" id="SSF53474">
    <property type="entry name" value="alpha/beta-Hydrolases"/>
    <property type="match status" value="1"/>
</dbReference>